<keyword evidence="4" id="KW-1185">Reference proteome</keyword>
<dbReference type="GO" id="GO:0003676">
    <property type="term" value="F:nucleic acid binding"/>
    <property type="evidence" value="ECO:0007669"/>
    <property type="project" value="InterPro"/>
</dbReference>
<dbReference type="PANTHER" id="PTHR37984">
    <property type="entry name" value="PROTEIN CBG26694"/>
    <property type="match status" value="1"/>
</dbReference>
<evidence type="ECO:0000259" key="2">
    <source>
        <dbReference type="PROSITE" id="PS50994"/>
    </source>
</evidence>
<evidence type="ECO:0000313" key="4">
    <source>
        <dbReference type="Proteomes" id="UP001168821"/>
    </source>
</evidence>
<dbReference type="InterPro" id="IPR001584">
    <property type="entry name" value="Integrase_cat-core"/>
</dbReference>
<dbReference type="InterPro" id="IPR050951">
    <property type="entry name" value="Retrovirus_Pol_polyprotein"/>
</dbReference>
<accession>A0AA38HPI6</accession>
<dbReference type="Gene3D" id="1.10.340.70">
    <property type="match status" value="1"/>
</dbReference>
<dbReference type="InterPro" id="IPR041588">
    <property type="entry name" value="Integrase_H2C2"/>
</dbReference>
<dbReference type="GO" id="GO:0003964">
    <property type="term" value="F:RNA-directed DNA polymerase activity"/>
    <property type="evidence" value="ECO:0007669"/>
    <property type="project" value="UniProtKB-EC"/>
</dbReference>
<comment type="caution">
    <text evidence="3">The sequence shown here is derived from an EMBL/GenBank/DDBJ whole genome shotgun (WGS) entry which is preliminary data.</text>
</comment>
<name>A0AA38HPI6_9CUCU</name>
<dbReference type="Proteomes" id="UP001168821">
    <property type="component" value="Unassembled WGS sequence"/>
</dbReference>
<evidence type="ECO:0000313" key="3">
    <source>
        <dbReference type="EMBL" id="KAJ3640377.1"/>
    </source>
</evidence>
<dbReference type="FunFam" id="3.30.420.10:FF:000032">
    <property type="entry name" value="Retrovirus-related Pol polyprotein from transposon 297-like Protein"/>
    <property type="match status" value="1"/>
</dbReference>
<dbReference type="SUPFAM" id="SSF53098">
    <property type="entry name" value="Ribonuclease H-like"/>
    <property type="match status" value="1"/>
</dbReference>
<dbReference type="AlphaFoldDB" id="A0AA38HPI6"/>
<dbReference type="PANTHER" id="PTHR37984:SF15">
    <property type="entry name" value="INTEGRASE CATALYTIC DOMAIN-CONTAINING PROTEIN"/>
    <property type="match status" value="1"/>
</dbReference>
<dbReference type="EC" id="2.7.7.49" evidence="1"/>
<sequence length="352" mass="41151">MEYDFDIEYRPGKRNHVDAFTRLDYAELTNIPEMEVKNIMPNKVPIIYDWEEIRRLQKADPEVMRLINTEGFYLASNGLCYNTREEPHREDALVVPTTMKKRIIQLYHDTPWTAHGGVSKTTQLIQNNFYWRGMRNDVGIYCQGCHSCYIHKTHPAIAPEMQVMTVPSCVWSMISLDIVGPLHRTSAGKQYLLTCMDYLSRYPECISIPDMRATTVAKAFVTQVITRHGAPHILLTDCGTQFISELFREVCKTLDIEKIQTSPYRPATNGVIERMHHVLKTMISHYLSDEYIEWDEMIPFVLMAYRSRIHEATRETPFFLLHGRDMELPFHTLTKPTRVKYDLDDNYVTEMK</sequence>
<protein>
    <recommendedName>
        <fullName evidence="1">RNA-directed DNA polymerase</fullName>
        <ecNumber evidence="1">2.7.7.49</ecNumber>
    </recommendedName>
</protein>
<dbReference type="InterPro" id="IPR036397">
    <property type="entry name" value="RNaseH_sf"/>
</dbReference>
<organism evidence="3 4">
    <name type="scientific">Zophobas morio</name>
    <dbReference type="NCBI Taxonomy" id="2755281"/>
    <lineage>
        <taxon>Eukaryota</taxon>
        <taxon>Metazoa</taxon>
        <taxon>Ecdysozoa</taxon>
        <taxon>Arthropoda</taxon>
        <taxon>Hexapoda</taxon>
        <taxon>Insecta</taxon>
        <taxon>Pterygota</taxon>
        <taxon>Neoptera</taxon>
        <taxon>Endopterygota</taxon>
        <taxon>Coleoptera</taxon>
        <taxon>Polyphaga</taxon>
        <taxon>Cucujiformia</taxon>
        <taxon>Tenebrionidae</taxon>
        <taxon>Zophobas</taxon>
    </lineage>
</organism>
<proteinExistence type="predicted"/>
<reference evidence="3" key="1">
    <citation type="journal article" date="2023" name="G3 (Bethesda)">
        <title>Whole genome assemblies of Zophobas morio and Tenebrio molitor.</title>
        <authorList>
            <person name="Kaur S."/>
            <person name="Stinson S.A."/>
            <person name="diCenzo G.C."/>
        </authorList>
    </citation>
    <scope>NUCLEOTIDE SEQUENCE</scope>
    <source>
        <strain evidence="3">QUZm001</strain>
    </source>
</reference>
<dbReference type="PROSITE" id="PS50994">
    <property type="entry name" value="INTEGRASE"/>
    <property type="match status" value="1"/>
</dbReference>
<feature type="domain" description="Integrase catalytic" evidence="2">
    <location>
        <begin position="163"/>
        <end position="325"/>
    </location>
</feature>
<dbReference type="Gene3D" id="3.30.420.10">
    <property type="entry name" value="Ribonuclease H-like superfamily/Ribonuclease H"/>
    <property type="match status" value="1"/>
</dbReference>
<dbReference type="FunFam" id="1.10.340.70:FF:000001">
    <property type="entry name" value="Retrovirus-related Pol polyprotein from transposon gypsy-like Protein"/>
    <property type="match status" value="1"/>
</dbReference>
<dbReference type="GO" id="GO:0015074">
    <property type="term" value="P:DNA integration"/>
    <property type="evidence" value="ECO:0007669"/>
    <property type="project" value="InterPro"/>
</dbReference>
<gene>
    <name evidence="3" type="ORF">Zmor_003679</name>
</gene>
<dbReference type="Pfam" id="PF17921">
    <property type="entry name" value="Integrase_H2C2"/>
    <property type="match status" value="1"/>
</dbReference>
<evidence type="ECO:0000256" key="1">
    <source>
        <dbReference type="ARBA" id="ARBA00012493"/>
    </source>
</evidence>
<dbReference type="Pfam" id="PF00665">
    <property type="entry name" value="rve"/>
    <property type="match status" value="1"/>
</dbReference>
<dbReference type="InterPro" id="IPR012337">
    <property type="entry name" value="RNaseH-like_sf"/>
</dbReference>
<dbReference type="EMBL" id="JALNTZ010000010">
    <property type="protein sequence ID" value="KAJ3640377.1"/>
    <property type="molecule type" value="Genomic_DNA"/>
</dbReference>